<evidence type="ECO:0000256" key="2">
    <source>
        <dbReference type="ARBA" id="ARBA00007282"/>
    </source>
</evidence>
<feature type="domain" description="Wax synthase" evidence="8">
    <location>
        <begin position="163"/>
        <end position="231"/>
    </location>
</feature>
<dbReference type="GO" id="GO:0016020">
    <property type="term" value="C:membrane"/>
    <property type="evidence" value="ECO:0007669"/>
    <property type="project" value="UniProtKB-SubCell"/>
</dbReference>
<dbReference type="STRING" id="1330018.A0A167NJJ8"/>
<evidence type="ECO:0000313" key="9">
    <source>
        <dbReference type="EMBL" id="KZO97786.1"/>
    </source>
</evidence>
<accession>A0A167NJJ8</accession>
<comment type="similarity">
    <text evidence="2">Belongs to the wax synthase family.</text>
</comment>
<dbReference type="InterPro" id="IPR032805">
    <property type="entry name" value="Wax_synthase_dom"/>
</dbReference>
<evidence type="ECO:0000256" key="5">
    <source>
        <dbReference type="ARBA" id="ARBA00022989"/>
    </source>
</evidence>
<evidence type="ECO:0000256" key="1">
    <source>
        <dbReference type="ARBA" id="ARBA00004141"/>
    </source>
</evidence>
<dbReference type="EMBL" id="KV417278">
    <property type="protein sequence ID" value="KZO97786.1"/>
    <property type="molecule type" value="Genomic_DNA"/>
</dbReference>
<feature type="transmembrane region" description="Helical" evidence="7">
    <location>
        <begin position="119"/>
        <end position="140"/>
    </location>
</feature>
<dbReference type="OrthoDB" id="1077582at2759"/>
<feature type="transmembrane region" description="Helical" evidence="7">
    <location>
        <begin position="197"/>
        <end position="215"/>
    </location>
</feature>
<keyword evidence="6 7" id="KW-0472">Membrane</keyword>
<dbReference type="GO" id="GO:0008374">
    <property type="term" value="F:O-acyltransferase activity"/>
    <property type="evidence" value="ECO:0007669"/>
    <property type="project" value="InterPro"/>
</dbReference>
<evidence type="ECO:0000256" key="4">
    <source>
        <dbReference type="ARBA" id="ARBA00022692"/>
    </source>
</evidence>
<dbReference type="Pfam" id="PF13813">
    <property type="entry name" value="MBOAT_2"/>
    <property type="match status" value="1"/>
</dbReference>
<reference evidence="9 10" key="1">
    <citation type="journal article" date="2016" name="Mol. Biol. Evol.">
        <title>Comparative Genomics of Early-Diverging Mushroom-Forming Fungi Provides Insights into the Origins of Lignocellulose Decay Capabilities.</title>
        <authorList>
            <person name="Nagy L.G."/>
            <person name="Riley R."/>
            <person name="Tritt A."/>
            <person name="Adam C."/>
            <person name="Daum C."/>
            <person name="Floudas D."/>
            <person name="Sun H."/>
            <person name="Yadav J.S."/>
            <person name="Pangilinan J."/>
            <person name="Larsson K.H."/>
            <person name="Matsuura K."/>
            <person name="Barry K."/>
            <person name="Labutti K."/>
            <person name="Kuo R."/>
            <person name="Ohm R.A."/>
            <person name="Bhattacharya S.S."/>
            <person name="Shirouzu T."/>
            <person name="Yoshinaga Y."/>
            <person name="Martin F.M."/>
            <person name="Grigoriev I.V."/>
            <person name="Hibbett D.S."/>
        </authorList>
    </citation>
    <scope>NUCLEOTIDE SEQUENCE [LARGE SCALE GENOMIC DNA]</scope>
    <source>
        <strain evidence="9 10">TUFC12733</strain>
    </source>
</reference>
<sequence>MVGLLSPSLVIRHLLLLCIIAIDSYFIFFATTGDPRDDHNIGNACTAHILLACDFLVLNNSQRDYWRIGSRKYHDLSWWKRLLWASDLSTNVRGIGWNWEAVKAHPVHPSNSTGRFRFVLWQALRFAYAYILFDVAATVFRKRTACQMGGSFFQDGIMWLPVRAWHQMFRRFLTSNTQFISRRVLGQQARSRIRPYIELYLVFFISGAVHWMGGYAMLRDPKGPNQIFLFFPLQAVVITLEDWIVAVGKRMGIKDGWMTRLIGYLWVAAWLVLLTPVWTEPFVRAGFHDHGDQQGFSVVQGLWEGKWHPDYERAH</sequence>
<dbReference type="PANTHER" id="PTHR31595:SF67">
    <property type="entry name" value="WAX SYNTHASE DOMAIN-CONTAINING PROTEIN"/>
    <property type="match status" value="1"/>
</dbReference>
<dbReference type="PANTHER" id="PTHR31595">
    <property type="entry name" value="LONG-CHAIN-ALCOHOL O-FATTY-ACYLTRANSFERASE 3-RELATED"/>
    <property type="match status" value="1"/>
</dbReference>
<evidence type="ECO:0000256" key="3">
    <source>
        <dbReference type="ARBA" id="ARBA00022679"/>
    </source>
</evidence>
<gene>
    <name evidence="9" type="ORF">CALVIDRAFT_554294</name>
</gene>
<evidence type="ECO:0000256" key="6">
    <source>
        <dbReference type="ARBA" id="ARBA00023136"/>
    </source>
</evidence>
<feature type="transmembrane region" description="Helical" evidence="7">
    <location>
        <begin position="227"/>
        <end position="245"/>
    </location>
</feature>
<proteinExistence type="inferred from homology"/>
<dbReference type="Proteomes" id="UP000076738">
    <property type="component" value="Unassembled WGS sequence"/>
</dbReference>
<keyword evidence="3" id="KW-0808">Transferase</keyword>
<evidence type="ECO:0000313" key="10">
    <source>
        <dbReference type="Proteomes" id="UP000076738"/>
    </source>
</evidence>
<name>A0A167NJJ8_CALVF</name>
<dbReference type="AlphaFoldDB" id="A0A167NJJ8"/>
<keyword evidence="5 7" id="KW-1133">Transmembrane helix</keyword>
<evidence type="ECO:0000259" key="8">
    <source>
        <dbReference type="Pfam" id="PF13813"/>
    </source>
</evidence>
<keyword evidence="10" id="KW-1185">Reference proteome</keyword>
<evidence type="ECO:0000256" key="7">
    <source>
        <dbReference type="SAM" id="Phobius"/>
    </source>
</evidence>
<comment type="subcellular location">
    <subcellularLocation>
        <location evidence="1">Membrane</location>
        <topology evidence="1">Multi-pass membrane protein</topology>
    </subcellularLocation>
</comment>
<keyword evidence="4 7" id="KW-0812">Transmembrane</keyword>
<organism evidence="9 10">
    <name type="scientific">Calocera viscosa (strain TUFC12733)</name>
    <dbReference type="NCBI Taxonomy" id="1330018"/>
    <lineage>
        <taxon>Eukaryota</taxon>
        <taxon>Fungi</taxon>
        <taxon>Dikarya</taxon>
        <taxon>Basidiomycota</taxon>
        <taxon>Agaricomycotina</taxon>
        <taxon>Dacrymycetes</taxon>
        <taxon>Dacrymycetales</taxon>
        <taxon>Dacrymycetaceae</taxon>
        <taxon>Calocera</taxon>
    </lineage>
</organism>
<feature type="transmembrane region" description="Helical" evidence="7">
    <location>
        <begin position="257"/>
        <end position="278"/>
    </location>
</feature>
<feature type="transmembrane region" description="Helical" evidence="7">
    <location>
        <begin position="9"/>
        <end position="29"/>
    </location>
</feature>
<dbReference type="GO" id="GO:0006629">
    <property type="term" value="P:lipid metabolic process"/>
    <property type="evidence" value="ECO:0007669"/>
    <property type="project" value="InterPro"/>
</dbReference>
<dbReference type="InterPro" id="IPR044851">
    <property type="entry name" value="Wax_synthase"/>
</dbReference>
<protein>
    <recommendedName>
        <fullName evidence="8">Wax synthase domain-containing protein</fullName>
    </recommendedName>
</protein>